<sequence length="311" mass="36209">MGSKIPEAIRANGTLVSALGFEQQPFGKLYCCIDGCSAELSFVKRHNRKYESKTVEIAPCFRLKRYEQHSLGCKFDLSGRLELVAKRSDSEVFRAVSASQYEFRLHILLKALWELTDHQVKRKGASWGSAGEQDKKYSNKGRLTNYLRTLKQILELRELCEEKEELSSLVTLDFKGHKIPWNQFFFDVSNLFEFLKFYKPEQTTPPLAISGHIKEISPPTEKFRYYQIKLESPFIEVNEQGVINKPTPEITVKDPRLLKYFKVGAEYIFFGIWYVRKRSKKGRGENSHIKWVFNNIVLNMAYKDHFIEIGL</sequence>
<dbReference type="EMBL" id="VSIJ01000025">
    <property type="protein sequence ID" value="TXX65744.1"/>
    <property type="molecule type" value="Genomic_DNA"/>
</dbReference>
<dbReference type="AlphaFoldDB" id="A0ABD7SLT0"/>
<name>A0ABD7SLT0_VIBCL</name>
<proteinExistence type="predicted"/>
<protein>
    <submittedName>
        <fullName evidence="1">Uncharacterized protein</fullName>
    </submittedName>
</protein>
<evidence type="ECO:0000313" key="2">
    <source>
        <dbReference type="Proteomes" id="UP000323819"/>
    </source>
</evidence>
<accession>A0ABD7SLT0</accession>
<dbReference type="Proteomes" id="UP000323819">
    <property type="component" value="Unassembled WGS sequence"/>
</dbReference>
<reference evidence="1 2" key="1">
    <citation type="submission" date="2019-06" db="EMBL/GenBank/DDBJ databases">
        <title>Vibrio cholerae phylogeny based on whole-genome sequencing reveals genetic diversity and population strucutre.</title>
        <authorList>
            <person name="Zhiqiu Y."/>
            <person name="Bin L."/>
            <person name="Lingyan J."/>
        </authorList>
    </citation>
    <scope>NUCLEOTIDE SEQUENCE [LARGE SCALE GENOMIC DNA]</scope>
    <source>
        <strain evidence="1 2">N2814</strain>
    </source>
</reference>
<comment type="caution">
    <text evidence="1">The sequence shown here is derived from an EMBL/GenBank/DDBJ whole genome shotgun (WGS) entry which is preliminary data.</text>
</comment>
<dbReference type="RefSeq" id="WP_114806963.1">
    <property type="nucleotide sequence ID" value="NZ_QEEI01000149.1"/>
</dbReference>
<evidence type="ECO:0000313" key="1">
    <source>
        <dbReference type="EMBL" id="TXX65744.1"/>
    </source>
</evidence>
<organism evidence="1 2">
    <name type="scientific">Vibrio cholerae</name>
    <dbReference type="NCBI Taxonomy" id="666"/>
    <lineage>
        <taxon>Bacteria</taxon>
        <taxon>Pseudomonadati</taxon>
        <taxon>Pseudomonadota</taxon>
        <taxon>Gammaproteobacteria</taxon>
        <taxon>Vibrionales</taxon>
        <taxon>Vibrionaceae</taxon>
        <taxon>Vibrio</taxon>
    </lineage>
</organism>
<gene>
    <name evidence="1" type="ORF">FXF03_09820</name>
</gene>